<evidence type="ECO:0000313" key="3">
    <source>
        <dbReference type="Proteomes" id="UP000746751"/>
    </source>
</evidence>
<feature type="domain" description="AMP-dependent synthetase/ligase" evidence="1">
    <location>
        <begin position="28"/>
        <end position="382"/>
    </location>
</feature>
<dbReference type="PANTHER" id="PTHR45527:SF1">
    <property type="entry name" value="FATTY ACID SYNTHASE"/>
    <property type="match status" value="1"/>
</dbReference>
<organism evidence="2 3">
    <name type="scientific">Collinsella ihumii</name>
    <dbReference type="NCBI Taxonomy" id="1720204"/>
    <lineage>
        <taxon>Bacteria</taxon>
        <taxon>Bacillati</taxon>
        <taxon>Actinomycetota</taxon>
        <taxon>Coriobacteriia</taxon>
        <taxon>Coriobacteriales</taxon>
        <taxon>Coriobacteriaceae</taxon>
        <taxon>Collinsella</taxon>
    </lineage>
</organism>
<dbReference type="GO" id="GO:0005737">
    <property type="term" value="C:cytoplasm"/>
    <property type="evidence" value="ECO:0007669"/>
    <property type="project" value="TreeGrafter"/>
</dbReference>
<dbReference type="InterPro" id="IPR045851">
    <property type="entry name" value="AMP-bd_C_sf"/>
</dbReference>
<dbReference type="InterPro" id="IPR042099">
    <property type="entry name" value="ANL_N_sf"/>
</dbReference>
<dbReference type="InterPro" id="IPR020845">
    <property type="entry name" value="AMP-binding_CS"/>
</dbReference>
<dbReference type="Pfam" id="PF00501">
    <property type="entry name" value="AMP-binding"/>
    <property type="match status" value="1"/>
</dbReference>
<dbReference type="CDD" id="cd05930">
    <property type="entry name" value="A_NRPS"/>
    <property type="match status" value="1"/>
</dbReference>
<gene>
    <name evidence="2" type="ORF">K8U80_11800</name>
</gene>
<dbReference type="PROSITE" id="PS00455">
    <property type="entry name" value="AMP_BINDING"/>
    <property type="match status" value="1"/>
</dbReference>
<dbReference type="Proteomes" id="UP000746751">
    <property type="component" value="Unassembled WGS sequence"/>
</dbReference>
<dbReference type="NCBIfam" id="TIGR01733">
    <property type="entry name" value="AA-adenyl-dom"/>
    <property type="match status" value="1"/>
</dbReference>
<protein>
    <submittedName>
        <fullName evidence="2">Amino acid adenylation domain-containing protein</fullName>
    </submittedName>
</protein>
<dbReference type="PANTHER" id="PTHR45527">
    <property type="entry name" value="NONRIBOSOMAL PEPTIDE SYNTHETASE"/>
    <property type="match status" value="1"/>
</dbReference>
<dbReference type="SUPFAM" id="SSF56801">
    <property type="entry name" value="Acetyl-CoA synthetase-like"/>
    <property type="match status" value="1"/>
</dbReference>
<evidence type="ECO:0000259" key="1">
    <source>
        <dbReference type="Pfam" id="PF00501"/>
    </source>
</evidence>
<dbReference type="GO" id="GO:0044550">
    <property type="term" value="P:secondary metabolite biosynthetic process"/>
    <property type="evidence" value="ECO:0007669"/>
    <property type="project" value="TreeGrafter"/>
</dbReference>
<dbReference type="InterPro" id="IPR000873">
    <property type="entry name" value="AMP-dep_synth/lig_dom"/>
</dbReference>
<comment type="caution">
    <text evidence="2">The sequence shown here is derived from an EMBL/GenBank/DDBJ whole genome shotgun (WGS) entry which is preliminary data.</text>
</comment>
<name>A0A921IS23_9ACTN</name>
<dbReference type="AlphaFoldDB" id="A0A921IS23"/>
<dbReference type="GO" id="GO:0043041">
    <property type="term" value="P:amino acid activation for nonribosomal peptide biosynthetic process"/>
    <property type="evidence" value="ECO:0007669"/>
    <property type="project" value="TreeGrafter"/>
</dbReference>
<evidence type="ECO:0000313" key="2">
    <source>
        <dbReference type="EMBL" id="HJG32057.1"/>
    </source>
</evidence>
<accession>A0A921IS23</accession>
<dbReference type="GO" id="GO:0031177">
    <property type="term" value="F:phosphopantetheine binding"/>
    <property type="evidence" value="ECO:0007669"/>
    <property type="project" value="TreeGrafter"/>
</dbReference>
<dbReference type="InterPro" id="IPR010071">
    <property type="entry name" value="AA_adenyl_dom"/>
</dbReference>
<dbReference type="Gene3D" id="3.30.300.30">
    <property type="match status" value="1"/>
</dbReference>
<dbReference type="Gene3D" id="3.40.50.12780">
    <property type="entry name" value="N-terminal domain of ligase-like"/>
    <property type="match status" value="1"/>
</dbReference>
<sequence>MYEVLVKSAPAAVEAGASAYRHTALVFLERGVARHPGRVAVVDERSSYTYGQLFSRARRVGSGLIAGGYAGAPVVLFMEKSSLMLAAMFGVLAAGGCYVPVDMAAPVERSRAVLKASGARAVIAAASDREAARERFPEADVLAAEELVECPVDVAGLARTARGIVDSDAAYVLFTSGSTGTPKGVVVSHRAIVDFVGTFVETFGLRPDDILGNQAPFDFDVSVKDIYGSLAAGARLVILPRRLFSAPSELMDALRAHRVTVMVWAVAALCLLSALRGLERADLPRVRLVMFSGEVMPPHHLRLWMERLPQARFVNLYGPTEVTCNCLFHEVDRDRAYGDGLPLGEPFSNRRVLVLDGAGHEVRGSGEVGELYVGGSALASGYAGDDERTARAFVRNPLQPLVRETLYRTGDLVRLGDGGELFFCGRADNQIKHLGHRIELEEIDAAFERQPGVLRCRCAYDARRQRICAFVEGADIDVRALRHAVARVLPGPFVPAAVVPVETMPLTKNGKVDRAELLRLHAGRRAASPN</sequence>
<dbReference type="EMBL" id="DYVF01000072">
    <property type="protein sequence ID" value="HJG32057.1"/>
    <property type="molecule type" value="Genomic_DNA"/>
</dbReference>
<reference evidence="2" key="2">
    <citation type="submission" date="2021-09" db="EMBL/GenBank/DDBJ databases">
        <authorList>
            <person name="Gilroy R."/>
        </authorList>
    </citation>
    <scope>NUCLEOTIDE SEQUENCE</scope>
    <source>
        <strain evidence="2">ChiGjej2B2-7701</strain>
    </source>
</reference>
<reference evidence="2" key="1">
    <citation type="journal article" date="2021" name="PeerJ">
        <title>Extensive microbial diversity within the chicken gut microbiome revealed by metagenomics and culture.</title>
        <authorList>
            <person name="Gilroy R."/>
            <person name="Ravi A."/>
            <person name="Getino M."/>
            <person name="Pursley I."/>
            <person name="Horton D.L."/>
            <person name="Alikhan N.F."/>
            <person name="Baker D."/>
            <person name="Gharbi K."/>
            <person name="Hall N."/>
            <person name="Watson M."/>
            <person name="Adriaenssens E.M."/>
            <person name="Foster-Nyarko E."/>
            <person name="Jarju S."/>
            <person name="Secka A."/>
            <person name="Antonio M."/>
            <person name="Oren A."/>
            <person name="Chaudhuri R.R."/>
            <person name="La Ragione R."/>
            <person name="Hildebrand F."/>
            <person name="Pallen M.J."/>
        </authorList>
    </citation>
    <scope>NUCLEOTIDE SEQUENCE</scope>
    <source>
        <strain evidence="2">ChiGjej2B2-7701</strain>
    </source>
</reference>
<proteinExistence type="predicted"/>